<organism evidence="7 8">
    <name type="scientific">Dethiosulfatarculus sandiegensis</name>
    <dbReference type="NCBI Taxonomy" id="1429043"/>
    <lineage>
        <taxon>Bacteria</taxon>
        <taxon>Pseudomonadati</taxon>
        <taxon>Thermodesulfobacteriota</taxon>
        <taxon>Desulfarculia</taxon>
        <taxon>Desulfarculales</taxon>
        <taxon>Desulfarculaceae</taxon>
        <taxon>Dethiosulfatarculus</taxon>
    </lineage>
</organism>
<dbReference type="PANTHER" id="PTHR30603:SF60">
    <property type="entry name" value="RNA POLYMERASE SIGMA FACTOR RPOD"/>
    <property type="match status" value="1"/>
</dbReference>
<dbReference type="CDD" id="cd06171">
    <property type="entry name" value="Sigma70_r4"/>
    <property type="match status" value="1"/>
</dbReference>
<dbReference type="Gene3D" id="1.10.601.10">
    <property type="entry name" value="RNA Polymerase Primary Sigma Factor"/>
    <property type="match status" value="1"/>
</dbReference>
<dbReference type="SUPFAM" id="SSF88946">
    <property type="entry name" value="Sigma2 domain of RNA polymerase sigma factors"/>
    <property type="match status" value="1"/>
</dbReference>
<dbReference type="InterPro" id="IPR050239">
    <property type="entry name" value="Sigma-70_RNA_pol_init_factors"/>
</dbReference>
<name>A0A0D2G821_9BACT</name>
<sequence length="365" mass="42496">MATKSGAQTSTELSLDVPSTYFKEVEVRELISPQRELELGKTIRDGRDEILLKSLAIMELFEETIEARQRINEWMEDSHKSPLAVEDVMAEAKDQVRRCAIKLSKDKKVEQLICEIDRTRREVERAAKEMVEANLRLVVSIAKKFTYRGVSFADLIQEGNIGLMKAVYRYDYRTGYRFSTFASWWIRQTISRSVYDQARTIRIPIHLQELRSKYFRTYYGMRKELGRDPTPKEVGERAGIDESKVKDIMNLVMDCTSLETPMGDDGDELGSILENTEAECPFEKVGDAEMHIHLEEALESLDPRERRILELRFGLGNEDEHTLEEVGQVFKLSRERIRQIEQKALQRFRQPRWRELLGDHLLESA</sequence>
<comment type="caution">
    <text evidence="7">The sequence shown here is derived from an EMBL/GenBank/DDBJ whole genome shotgun (WGS) entry which is preliminary data.</text>
</comment>
<dbReference type="EMBL" id="AZAC01000067">
    <property type="protein sequence ID" value="KIX11087.1"/>
    <property type="molecule type" value="Genomic_DNA"/>
</dbReference>
<dbReference type="Pfam" id="PF04542">
    <property type="entry name" value="Sigma70_r2"/>
    <property type="match status" value="1"/>
</dbReference>
<dbReference type="InterPro" id="IPR036388">
    <property type="entry name" value="WH-like_DNA-bd_sf"/>
</dbReference>
<dbReference type="PRINTS" id="PR00046">
    <property type="entry name" value="SIGMA70FCT"/>
</dbReference>
<dbReference type="Gene3D" id="1.10.10.10">
    <property type="entry name" value="Winged helix-like DNA-binding domain superfamily/Winged helix DNA-binding domain"/>
    <property type="match status" value="2"/>
</dbReference>
<feature type="domain" description="RNA polymerase sigma-70" evidence="6">
    <location>
        <begin position="154"/>
        <end position="167"/>
    </location>
</feature>
<evidence type="ECO:0000256" key="3">
    <source>
        <dbReference type="ARBA" id="ARBA00023125"/>
    </source>
</evidence>
<dbReference type="InterPro" id="IPR013324">
    <property type="entry name" value="RNA_pol_sigma_r3/r4-like"/>
</dbReference>
<keyword evidence="4" id="KW-0804">Transcription</keyword>
<dbReference type="Pfam" id="PF04545">
    <property type="entry name" value="Sigma70_r4"/>
    <property type="match status" value="1"/>
</dbReference>
<evidence type="ECO:0000256" key="4">
    <source>
        <dbReference type="ARBA" id="ARBA00023163"/>
    </source>
</evidence>
<dbReference type="GO" id="GO:0006352">
    <property type="term" value="P:DNA-templated transcription initiation"/>
    <property type="evidence" value="ECO:0007669"/>
    <property type="project" value="InterPro"/>
</dbReference>
<dbReference type="InterPro" id="IPR014284">
    <property type="entry name" value="RNA_pol_sigma-70_dom"/>
</dbReference>
<dbReference type="InterPro" id="IPR007630">
    <property type="entry name" value="RNA_pol_sigma70_r4"/>
</dbReference>
<dbReference type="FunCoup" id="A0A0D2G821">
    <property type="interactions" value="254"/>
</dbReference>
<dbReference type="InterPro" id="IPR007627">
    <property type="entry name" value="RNA_pol_sigma70_r2"/>
</dbReference>
<gene>
    <name evidence="7" type="ORF">X474_25390</name>
</gene>
<dbReference type="InterPro" id="IPR007624">
    <property type="entry name" value="RNA_pol_sigma70_r3"/>
</dbReference>
<dbReference type="PANTHER" id="PTHR30603">
    <property type="entry name" value="RNA POLYMERASE SIGMA FACTOR RPO"/>
    <property type="match status" value="1"/>
</dbReference>
<dbReference type="PROSITE" id="PS00715">
    <property type="entry name" value="SIGMA70_1"/>
    <property type="match status" value="1"/>
</dbReference>
<dbReference type="GO" id="GO:0016987">
    <property type="term" value="F:sigma factor activity"/>
    <property type="evidence" value="ECO:0007669"/>
    <property type="project" value="UniProtKB-KW"/>
</dbReference>
<dbReference type="GO" id="GO:0003677">
    <property type="term" value="F:DNA binding"/>
    <property type="evidence" value="ECO:0007669"/>
    <property type="project" value="UniProtKB-KW"/>
</dbReference>
<accession>A0A0D2G821</accession>
<dbReference type="AlphaFoldDB" id="A0A0D2G821"/>
<protein>
    <submittedName>
        <fullName evidence="7">RNA polymerase sigma factor RpoD</fullName>
    </submittedName>
</protein>
<reference evidence="7 8" key="1">
    <citation type="submission" date="2013-11" db="EMBL/GenBank/DDBJ databases">
        <title>Metagenomic analysis of a methanogenic consortium involved in long chain n-alkane degradation.</title>
        <authorList>
            <person name="Davidova I.A."/>
            <person name="Callaghan A.V."/>
            <person name="Wawrik B."/>
            <person name="Pruitt S."/>
            <person name="Marks C."/>
            <person name="Duncan K.E."/>
            <person name="Suflita J.M."/>
        </authorList>
    </citation>
    <scope>NUCLEOTIDE SEQUENCE [LARGE SCALE GENOMIC DNA]</scope>
    <source>
        <strain evidence="7 8">SPR</strain>
    </source>
</reference>
<dbReference type="Pfam" id="PF04539">
    <property type="entry name" value="Sigma70_r3"/>
    <property type="match status" value="1"/>
</dbReference>
<dbReference type="InParanoid" id="A0A0D2G821"/>
<evidence type="ECO:0000256" key="2">
    <source>
        <dbReference type="ARBA" id="ARBA00023082"/>
    </source>
</evidence>
<dbReference type="STRING" id="1429043.X474_25390"/>
<evidence type="ECO:0000259" key="6">
    <source>
        <dbReference type="PROSITE" id="PS00715"/>
    </source>
</evidence>
<dbReference type="NCBIfam" id="TIGR02937">
    <property type="entry name" value="sigma70-ECF"/>
    <property type="match status" value="1"/>
</dbReference>
<keyword evidence="2" id="KW-0731">Sigma factor</keyword>
<evidence type="ECO:0000256" key="1">
    <source>
        <dbReference type="ARBA" id="ARBA00023015"/>
    </source>
</evidence>
<evidence type="ECO:0000256" key="5">
    <source>
        <dbReference type="SAM" id="Coils"/>
    </source>
</evidence>
<dbReference type="RefSeq" id="WP_044352306.1">
    <property type="nucleotide sequence ID" value="NZ_AZAC01000067.1"/>
</dbReference>
<dbReference type="SUPFAM" id="SSF88659">
    <property type="entry name" value="Sigma3 and sigma4 domains of RNA polymerase sigma factors"/>
    <property type="match status" value="2"/>
</dbReference>
<keyword evidence="8" id="KW-1185">Reference proteome</keyword>
<dbReference type="InterPro" id="IPR000943">
    <property type="entry name" value="RNA_pol_sigma70"/>
</dbReference>
<keyword evidence="3" id="KW-0238">DNA-binding</keyword>
<evidence type="ECO:0000313" key="7">
    <source>
        <dbReference type="EMBL" id="KIX11087.1"/>
    </source>
</evidence>
<proteinExistence type="predicted"/>
<evidence type="ECO:0000313" key="8">
    <source>
        <dbReference type="Proteomes" id="UP000032233"/>
    </source>
</evidence>
<feature type="coiled-coil region" evidence="5">
    <location>
        <begin position="109"/>
        <end position="136"/>
    </location>
</feature>
<dbReference type="OrthoDB" id="9809557at2"/>
<keyword evidence="5" id="KW-0175">Coiled coil</keyword>
<dbReference type="Proteomes" id="UP000032233">
    <property type="component" value="Unassembled WGS sequence"/>
</dbReference>
<dbReference type="PATRIC" id="fig|1429043.3.peg.5365"/>
<dbReference type="InterPro" id="IPR013325">
    <property type="entry name" value="RNA_pol_sigma_r2"/>
</dbReference>
<keyword evidence="1" id="KW-0805">Transcription regulation</keyword>